<gene>
    <name evidence="8" type="ORF">CALCODRAFT_518866</name>
</gene>
<dbReference type="Pfam" id="PF09759">
    <property type="entry name" value="Atx10homo_assoc"/>
    <property type="match status" value="1"/>
</dbReference>
<dbReference type="InParanoid" id="A0A165EP55"/>
<keyword evidence="9" id="KW-1185">Reference proteome</keyword>
<dbReference type="InterPro" id="IPR051374">
    <property type="entry name" value="Ataxin-10/CTR86_families"/>
</dbReference>
<evidence type="ECO:0000256" key="2">
    <source>
        <dbReference type="ARBA" id="ARBA00022618"/>
    </source>
</evidence>
<dbReference type="Gene3D" id="1.25.10.10">
    <property type="entry name" value="Leucine-rich Repeat Variant"/>
    <property type="match status" value="1"/>
</dbReference>
<dbReference type="EMBL" id="KV423998">
    <property type="protein sequence ID" value="KZT55255.1"/>
    <property type="molecule type" value="Genomic_DNA"/>
</dbReference>
<dbReference type="GO" id="GO:0051301">
    <property type="term" value="P:cell division"/>
    <property type="evidence" value="ECO:0007669"/>
    <property type="project" value="UniProtKB-KW"/>
</dbReference>
<feature type="domain" description="Ataxin-10" evidence="7">
    <location>
        <begin position="389"/>
        <end position="464"/>
    </location>
</feature>
<comment type="similarity">
    <text evidence="1">Belongs to the ataxin-10 family.</text>
</comment>
<evidence type="ECO:0000313" key="9">
    <source>
        <dbReference type="Proteomes" id="UP000076842"/>
    </source>
</evidence>
<dbReference type="Proteomes" id="UP000076842">
    <property type="component" value="Unassembled WGS sequence"/>
</dbReference>
<dbReference type="AlphaFoldDB" id="A0A165EP55"/>
<sequence length="484" mass="53308">MSTGFPFDLDTGDTDASKDNRIATGDALLTFARKLATSAGERSALASQQAFWAGLNRNWELLATTFQPEQDDEYEHYLLGLLRVTRNAVAGESANQDHAYVSEPHIRRILQQLTAGVWLTDDTYNLHVQGLTQLLSNVITANDALAQRLWETYAALPGESSPILRLLYSRDIKTIIPTFVLVLNCTIDSAPRMQLMTESRTTLPLLDWIDRATELGEEGDEGTVFQLGYTIFSNAFKLDLFDHLFVSLSIPSQPLPPAQFTLLKLYDSYLHSPSRPSTSTATVYSLLPALLSLSEHVRRLQDQQQPEINVGQGMVLIHDILNETVLEEDSRKQRDLRVVVERSRGEDGLGVPESLIELLRHLISHAPATSPLDTRTEPSAPDALSYVNRSIVRLISTISHGSRDVQDRVGAAGGLEVILSLTTGDGRNPYLREHALFAVRNLLAGHLENQRRVEVLELEGTEDASGGVTGLRLRAKGDGAANGG</sequence>
<name>A0A165EP55_9BASI</name>
<evidence type="ECO:0000256" key="6">
    <source>
        <dbReference type="ARBA" id="ARBA00044805"/>
    </source>
</evidence>
<evidence type="ECO:0000256" key="1">
    <source>
        <dbReference type="ARBA" id="ARBA00008384"/>
    </source>
</evidence>
<evidence type="ECO:0000259" key="7">
    <source>
        <dbReference type="Pfam" id="PF09759"/>
    </source>
</evidence>
<evidence type="ECO:0000256" key="4">
    <source>
        <dbReference type="ARBA" id="ARBA00044746"/>
    </source>
</evidence>
<organism evidence="8 9">
    <name type="scientific">Calocera cornea HHB12733</name>
    <dbReference type="NCBI Taxonomy" id="1353952"/>
    <lineage>
        <taxon>Eukaryota</taxon>
        <taxon>Fungi</taxon>
        <taxon>Dikarya</taxon>
        <taxon>Basidiomycota</taxon>
        <taxon>Agaricomycotina</taxon>
        <taxon>Dacrymycetes</taxon>
        <taxon>Dacrymycetales</taxon>
        <taxon>Dacrymycetaceae</taxon>
        <taxon>Calocera</taxon>
    </lineage>
</organism>
<dbReference type="OrthoDB" id="379794at2759"/>
<evidence type="ECO:0000256" key="3">
    <source>
        <dbReference type="ARBA" id="ARBA00023306"/>
    </source>
</evidence>
<reference evidence="8 9" key="1">
    <citation type="journal article" date="2016" name="Mol. Biol. Evol.">
        <title>Comparative Genomics of Early-Diverging Mushroom-Forming Fungi Provides Insights into the Origins of Lignocellulose Decay Capabilities.</title>
        <authorList>
            <person name="Nagy L.G."/>
            <person name="Riley R."/>
            <person name="Tritt A."/>
            <person name="Adam C."/>
            <person name="Daum C."/>
            <person name="Floudas D."/>
            <person name="Sun H."/>
            <person name="Yadav J.S."/>
            <person name="Pangilinan J."/>
            <person name="Larsson K.H."/>
            <person name="Matsuura K."/>
            <person name="Barry K."/>
            <person name="Labutti K."/>
            <person name="Kuo R."/>
            <person name="Ohm R.A."/>
            <person name="Bhattacharya S.S."/>
            <person name="Shirouzu T."/>
            <person name="Yoshinaga Y."/>
            <person name="Martin F.M."/>
            <person name="Grigoriev I.V."/>
            <person name="Hibbett D.S."/>
        </authorList>
    </citation>
    <scope>NUCLEOTIDE SEQUENCE [LARGE SCALE GENOMIC DNA]</scope>
    <source>
        <strain evidence="8 9">HHB12733</strain>
    </source>
</reference>
<accession>A0A165EP55</accession>
<proteinExistence type="inferred from homology"/>
<keyword evidence="3" id="KW-0131">Cell cycle</keyword>
<comment type="function">
    <text evidence="4">May play a role in the regulation of cytokinesis.</text>
</comment>
<dbReference type="SUPFAM" id="SSF48371">
    <property type="entry name" value="ARM repeat"/>
    <property type="match status" value="1"/>
</dbReference>
<keyword evidence="2" id="KW-0132">Cell division</keyword>
<dbReference type="InterPro" id="IPR016024">
    <property type="entry name" value="ARM-type_fold"/>
</dbReference>
<dbReference type="InterPro" id="IPR011989">
    <property type="entry name" value="ARM-like"/>
</dbReference>
<evidence type="ECO:0000256" key="5">
    <source>
        <dbReference type="ARBA" id="ARBA00044801"/>
    </source>
</evidence>
<evidence type="ECO:0000313" key="8">
    <source>
        <dbReference type="EMBL" id="KZT55255.1"/>
    </source>
</evidence>
<dbReference type="PANTHER" id="PTHR13255">
    <property type="entry name" value="ATAXIN-10"/>
    <property type="match status" value="1"/>
</dbReference>
<dbReference type="InterPro" id="IPR019156">
    <property type="entry name" value="Ataxin-10_domain"/>
</dbReference>
<protein>
    <recommendedName>
        <fullName evidence="5">Ataxin-10 homolog</fullName>
    </recommendedName>
    <alternativeName>
        <fullName evidence="6">Copper transport protein 86</fullName>
    </alternativeName>
</protein>
<dbReference type="GO" id="GO:0005829">
    <property type="term" value="C:cytosol"/>
    <property type="evidence" value="ECO:0007669"/>
    <property type="project" value="TreeGrafter"/>
</dbReference>
<dbReference type="PANTHER" id="PTHR13255:SF0">
    <property type="entry name" value="ATAXIN-10"/>
    <property type="match status" value="1"/>
</dbReference>